<protein>
    <recommendedName>
        <fullName evidence="5">Mub B2-like domain-containing protein</fullName>
    </recommendedName>
</protein>
<dbReference type="Proteomes" id="UP001172055">
    <property type="component" value="Unassembled WGS sequence"/>
</dbReference>
<keyword evidence="2" id="KW-0732">Signal</keyword>
<comment type="caution">
    <text evidence="3">The sequence shown here is derived from an EMBL/GenBank/DDBJ whole genome shotgun (WGS) entry which is preliminary data.</text>
</comment>
<evidence type="ECO:0000256" key="1">
    <source>
        <dbReference type="SAM" id="MobiDB-lite"/>
    </source>
</evidence>
<feature type="signal peptide" evidence="2">
    <location>
        <begin position="1"/>
        <end position="26"/>
    </location>
</feature>
<keyword evidence="4" id="KW-1185">Reference proteome</keyword>
<accession>A0ABT8N1E7</accession>
<gene>
    <name evidence="3" type="ORF">QWY14_07825</name>
</gene>
<feature type="chain" id="PRO_5047256916" description="Mub B2-like domain-containing protein" evidence="2">
    <location>
        <begin position="27"/>
        <end position="209"/>
    </location>
</feature>
<sequence>MIKGKKITVIALSLMLTTGFASGAMASNGKGAGLEKAPGQSENFSKGVTTLVDVSETVSYDTLKETSSAVTSVTSTPDTASVDGAPVVTVNSYQEKHPQQKWYRTVTVTTTSITTTVSEWEDTTTVTTHYFYETPVTITDTTTTTSTHRGAPGSNGKQLSEVSVTDQKSVAGEKVLVDSADYPVVTKGAVTETASTTSNTVTVKGDWIK</sequence>
<feature type="region of interest" description="Disordered" evidence="1">
    <location>
        <begin position="141"/>
        <end position="163"/>
    </location>
</feature>
<dbReference type="EMBL" id="JAUJWV010000001">
    <property type="protein sequence ID" value="MDN7241698.1"/>
    <property type="molecule type" value="Genomic_DNA"/>
</dbReference>
<proteinExistence type="predicted"/>
<reference evidence="3 4" key="1">
    <citation type="submission" date="2023-06" db="EMBL/GenBank/DDBJ databases">
        <title>Novel species in genus Planococcus.</title>
        <authorList>
            <person name="Ning S."/>
        </authorList>
    </citation>
    <scope>NUCLEOTIDE SEQUENCE [LARGE SCALE GENOMIC DNA]</scope>
    <source>
        <strain evidence="3 4">N028</strain>
    </source>
</reference>
<evidence type="ECO:0000313" key="3">
    <source>
        <dbReference type="EMBL" id="MDN7241698.1"/>
    </source>
</evidence>
<name>A0ABT8N1E7_9BACL</name>
<dbReference type="RefSeq" id="WP_301723306.1">
    <property type="nucleotide sequence ID" value="NZ_JAUJWV010000001.1"/>
</dbReference>
<evidence type="ECO:0000313" key="4">
    <source>
        <dbReference type="Proteomes" id="UP001172055"/>
    </source>
</evidence>
<evidence type="ECO:0000256" key="2">
    <source>
        <dbReference type="SAM" id="SignalP"/>
    </source>
</evidence>
<organism evidence="3 4">
    <name type="scientific">Planococcus shixiaomingii</name>
    <dbReference type="NCBI Taxonomy" id="3058393"/>
    <lineage>
        <taxon>Bacteria</taxon>
        <taxon>Bacillati</taxon>
        <taxon>Bacillota</taxon>
        <taxon>Bacilli</taxon>
        <taxon>Bacillales</taxon>
        <taxon>Caryophanaceae</taxon>
        <taxon>Planococcus</taxon>
    </lineage>
</organism>
<evidence type="ECO:0008006" key="5">
    <source>
        <dbReference type="Google" id="ProtNLM"/>
    </source>
</evidence>